<protein>
    <submittedName>
        <fullName evidence="1">Uncharacterized protein</fullName>
    </submittedName>
</protein>
<organism evidence="1 2">
    <name type="scientific">Actinomadura fulvescens</name>
    <dbReference type="NCBI Taxonomy" id="46160"/>
    <lineage>
        <taxon>Bacteria</taxon>
        <taxon>Bacillati</taxon>
        <taxon>Actinomycetota</taxon>
        <taxon>Actinomycetes</taxon>
        <taxon>Streptosporangiales</taxon>
        <taxon>Thermomonosporaceae</taxon>
        <taxon>Actinomadura</taxon>
    </lineage>
</organism>
<gene>
    <name evidence="1" type="ORF">GCM10010411_82150</name>
</gene>
<proteinExistence type="predicted"/>
<dbReference type="EMBL" id="BAAATD010000016">
    <property type="protein sequence ID" value="GAA2631589.1"/>
    <property type="molecule type" value="Genomic_DNA"/>
</dbReference>
<evidence type="ECO:0000313" key="1">
    <source>
        <dbReference type="EMBL" id="GAA2631589.1"/>
    </source>
</evidence>
<comment type="caution">
    <text evidence="1">The sequence shown here is derived from an EMBL/GenBank/DDBJ whole genome shotgun (WGS) entry which is preliminary data.</text>
</comment>
<sequence>MTKRRGPAPKWRREQFEGVPGSPEVSIWHVPPRMPLRITQTDIYRDGGTAMMTVRDSADQQWTFCFDRFLGRLCTGAHPNEDDAAFIRPGSQLEADLFTVMARTVQHLTHRPTPFSPAPPDHAALHHLPDIYARALVHSGQPHTRQTTRD</sequence>
<keyword evidence="2" id="KW-1185">Reference proteome</keyword>
<dbReference type="RefSeq" id="WP_344547921.1">
    <property type="nucleotide sequence ID" value="NZ_BAAATD010000016.1"/>
</dbReference>
<dbReference type="Proteomes" id="UP001501509">
    <property type="component" value="Unassembled WGS sequence"/>
</dbReference>
<reference evidence="2" key="1">
    <citation type="journal article" date="2019" name="Int. J. Syst. Evol. Microbiol.">
        <title>The Global Catalogue of Microorganisms (GCM) 10K type strain sequencing project: providing services to taxonomists for standard genome sequencing and annotation.</title>
        <authorList>
            <consortium name="The Broad Institute Genomics Platform"/>
            <consortium name="The Broad Institute Genome Sequencing Center for Infectious Disease"/>
            <person name="Wu L."/>
            <person name="Ma J."/>
        </authorList>
    </citation>
    <scope>NUCLEOTIDE SEQUENCE [LARGE SCALE GENOMIC DNA]</scope>
    <source>
        <strain evidence="2">JCM 6833</strain>
    </source>
</reference>
<name>A0ABP6D1G0_9ACTN</name>
<accession>A0ABP6D1G0</accession>
<evidence type="ECO:0000313" key="2">
    <source>
        <dbReference type="Proteomes" id="UP001501509"/>
    </source>
</evidence>